<evidence type="ECO:0000256" key="1">
    <source>
        <dbReference type="SAM" id="MobiDB-lite"/>
    </source>
</evidence>
<dbReference type="AlphaFoldDB" id="A8MHV5"/>
<evidence type="ECO:0000256" key="2">
    <source>
        <dbReference type="SAM" id="SignalP"/>
    </source>
</evidence>
<reference evidence="4" key="1">
    <citation type="submission" date="2007-10" db="EMBL/GenBank/DDBJ databases">
        <title>Complete genome of Alkaliphilus oremlandii OhILAs.</title>
        <authorList>
            <person name="Copeland A."/>
            <person name="Lucas S."/>
            <person name="Lapidus A."/>
            <person name="Barry K."/>
            <person name="Detter J.C."/>
            <person name="Glavina del Rio T."/>
            <person name="Hammon N."/>
            <person name="Israni S."/>
            <person name="Dalin E."/>
            <person name="Tice H."/>
            <person name="Pitluck S."/>
            <person name="Chain P."/>
            <person name="Malfatti S."/>
            <person name="Shin M."/>
            <person name="Vergez L."/>
            <person name="Schmutz J."/>
            <person name="Larimer F."/>
            <person name="Land M."/>
            <person name="Hauser L."/>
            <person name="Kyrpides N."/>
            <person name="Mikhailova N."/>
            <person name="Stolz J.F."/>
            <person name="Dawson A."/>
            <person name="Fisher E."/>
            <person name="Crable B."/>
            <person name="Perera E."/>
            <person name="Lisak J."/>
            <person name="Ranganathan M."/>
            <person name="Basu P."/>
            <person name="Richardson P."/>
        </authorList>
    </citation>
    <scope>NUCLEOTIDE SEQUENCE [LARGE SCALE GENOMIC DNA]</scope>
    <source>
        <strain evidence="4">OhILAs</strain>
    </source>
</reference>
<protein>
    <submittedName>
        <fullName evidence="3">Uncharacterized protein</fullName>
    </submittedName>
</protein>
<dbReference type="OrthoDB" id="2051413at2"/>
<keyword evidence="2" id="KW-0732">Signal</keyword>
<feature type="compositionally biased region" description="Basic and acidic residues" evidence="1">
    <location>
        <begin position="171"/>
        <end position="194"/>
    </location>
</feature>
<feature type="signal peptide" evidence="2">
    <location>
        <begin position="1"/>
        <end position="27"/>
    </location>
</feature>
<feature type="chain" id="PRO_5002723696" evidence="2">
    <location>
        <begin position="28"/>
        <end position="213"/>
    </location>
</feature>
<dbReference type="HOGENOM" id="CLU_101805_0_0_9"/>
<accession>A8MHV5</accession>
<keyword evidence="4" id="KW-1185">Reference proteome</keyword>
<dbReference type="Proteomes" id="UP000000269">
    <property type="component" value="Chromosome"/>
</dbReference>
<organism evidence="3 4">
    <name type="scientific">Alkaliphilus oremlandii (strain OhILAs)</name>
    <name type="common">Clostridium oremlandii (strain OhILAs)</name>
    <dbReference type="NCBI Taxonomy" id="350688"/>
    <lineage>
        <taxon>Bacteria</taxon>
        <taxon>Bacillati</taxon>
        <taxon>Bacillota</taxon>
        <taxon>Clostridia</taxon>
        <taxon>Peptostreptococcales</taxon>
        <taxon>Natronincolaceae</taxon>
        <taxon>Alkaliphilus</taxon>
    </lineage>
</organism>
<gene>
    <name evidence="3" type="ordered locus">Clos_1847</name>
</gene>
<dbReference type="eggNOG" id="ENOG5033DP6">
    <property type="taxonomic scope" value="Bacteria"/>
</dbReference>
<dbReference type="STRING" id="350688.Clos_1847"/>
<dbReference type="KEGG" id="aoe:Clos_1847"/>
<proteinExistence type="predicted"/>
<evidence type="ECO:0000313" key="3">
    <source>
        <dbReference type="EMBL" id="ABW19387.1"/>
    </source>
</evidence>
<name>A8MHV5_ALKOO</name>
<dbReference type="RefSeq" id="WP_012159699.1">
    <property type="nucleotide sequence ID" value="NC_009922.1"/>
</dbReference>
<sequence>MKNYKKFLSFIMVLCITLTSFSIISFAETGNEYEKVRITQDGVYINSKYYTQEEFVYLLNNAEEVEEGGITTFSAIAAAAGTYVIAGIGKVVITKLGEVVIAGVVVGAGTWLFSTVKEWFEGRADAQYEKVVDSVPRRLRDGNVVDLDKFNKRVKVNGETAYEENGGWVIQKDRSNNSHGGSEWKLKSPKDQKDKKGKKRTATLDSTGKILRD</sequence>
<feature type="region of interest" description="Disordered" evidence="1">
    <location>
        <begin position="171"/>
        <end position="213"/>
    </location>
</feature>
<dbReference type="EMBL" id="CP000853">
    <property type="protein sequence ID" value="ABW19387.1"/>
    <property type="molecule type" value="Genomic_DNA"/>
</dbReference>
<evidence type="ECO:0000313" key="4">
    <source>
        <dbReference type="Proteomes" id="UP000000269"/>
    </source>
</evidence>